<dbReference type="NCBIfam" id="TIGR03505">
    <property type="entry name" value="FimV_core"/>
    <property type="match status" value="1"/>
</dbReference>
<dbReference type="Gene3D" id="1.20.58.2200">
    <property type="match status" value="1"/>
</dbReference>
<comment type="caution">
    <text evidence="3">The sequence shown here is derived from an EMBL/GenBank/DDBJ whole genome shotgun (WGS) entry which is preliminary data.</text>
</comment>
<dbReference type="InterPro" id="IPR057840">
    <property type="entry name" value="FimV_N"/>
</dbReference>
<dbReference type="Proteomes" id="UP000274139">
    <property type="component" value="Unassembled WGS sequence"/>
</dbReference>
<name>A0A454JH49_9NEIS</name>
<dbReference type="EMBL" id="RFAR01000051">
    <property type="protein sequence ID" value="RMC96200.1"/>
    <property type="molecule type" value="Genomic_DNA"/>
</dbReference>
<sequence length="795" mass="81872">MNNQAKFKLSVLAVAVVCSANVWAGLGRINVRSFLGETFHADIELTGVRSNELEGARVGLASPDTFRDLNVDYASTMSALRFQLAPSARGAIIRVSSAVPINDPYLRFVVEAKTSTGRSVREYTVLLDPASYNAPQSKSIVQDVPQYADENLSSRYQGKAGKASHNAGRGVLQTRSGSTLRGMAAKAVPPGATLEQTMAALVQANPHAFSDGNPSALKSGVTLKIPPAAKIKSLSSARVNAILHPDGAAAPAGADAKPQAHGGGGDVLKVLPPDAPAGQSNPKLSVLEQQVSAREQSLKDAEARISALEQQLKAMQSGKPQASQPQAEPAAAAAAAASIPAMEAPPQPASMPVAEAAPAAKPAVVHKPLVPPPPPPEPSMLDRLIDNLPLVAGGVGGVGLLGLLGALIARRRKAGAASSLQLSTQTNNAVLGRGAMGGGPHTVSGGHSFMTNFTQASGDIDAAEVDPVAEAEVYMAYGRDAQAEEILKDALVKDPSRQEVRQKLLELYAARPDAANFEILAREFHATTDGKGQAWARVAAMGLGIDPANALYQLPEDATPVESTAAVDDGIIDLDRELFGDLQAETPPPAPVAEAEPAADPLRAALFEEDAPVSAPAVADANMLDFDLDAELAAAPLAEPVATPSPAEPAAADTNLLDFDFNLDGLAAEMAADNHGQPETGTLELPASAASTDGFESLYEDMVAATPAAVPAEPVAPAATAAPLAAPAPAPEPAPVVAEGMTLLDDPLSTKLDLAKVYLDMGDRDGAREVLQDLVGEAQGSLKEEAQALLTKISS</sequence>
<feature type="compositionally biased region" description="Low complexity" evidence="1">
    <location>
        <begin position="320"/>
        <end position="334"/>
    </location>
</feature>
<feature type="region of interest" description="Disordered" evidence="1">
    <location>
        <begin position="248"/>
        <end position="281"/>
    </location>
</feature>
<dbReference type="InterPro" id="IPR020012">
    <property type="entry name" value="LysM_FimV"/>
</dbReference>
<organism evidence="3 4">
    <name type="scientific">Aquitalea palustris</name>
    <dbReference type="NCBI Taxonomy" id="2480983"/>
    <lineage>
        <taxon>Bacteria</taxon>
        <taxon>Pseudomonadati</taxon>
        <taxon>Pseudomonadota</taxon>
        <taxon>Betaproteobacteria</taxon>
        <taxon>Neisseriales</taxon>
        <taxon>Chromobacteriaceae</taxon>
        <taxon>Aquitalea</taxon>
    </lineage>
</organism>
<dbReference type="NCBIfam" id="TIGR03504">
    <property type="entry name" value="FimV_Cterm"/>
    <property type="match status" value="1"/>
</dbReference>
<dbReference type="OrthoDB" id="5298707at2"/>
<evidence type="ECO:0000259" key="2">
    <source>
        <dbReference type="Pfam" id="PF25800"/>
    </source>
</evidence>
<proteinExistence type="predicted"/>
<dbReference type="Pfam" id="PF25800">
    <property type="entry name" value="FimV_N"/>
    <property type="match status" value="1"/>
</dbReference>
<evidence type="ECO:0000313" key="3">
    <source>
        <dbReference type="EMBL" id="RMC96200.1"/>
    </source>
</evidence>
<reference evidence="3 4" key="1">
    <citation type="submission" date="2018-10" db="EMBL/GenBank/DDBJ databases">
        <title>Draft genome sequence of Aquitalea MWU14-2217 isolated from a wild cranberry bog in Provincetown, Massachusetts.</title>
        <authorList>
            <person name="Ebadzadsahrai G."/>
            <person name="Soby S."/>
        </authorList>
    </citation>
    <scope>NUCLEOTIDE SEQUENCE [LARGE SCALE GENOMIC DNA]</scope>
    <source>
        <strain evidence="3 4">MWU14-2217</strain>
    </source>
</reference>
<evidence type="ECO:0000256" key="1">
    <source>
        <dbReference type="SAM" id="MobiDB-lite"/>
    </source>
</evidence>
<accession>A0A454JH49</accession>
<feature type="domain" description="FimV N-terminal" evidence="2">
    <location>
        <begin position="24"/>
        <end position="129"/>
    </location>
</feature>
<dbReference type="AlphaFoldDB" id="A0A454JH49"/>
<keyword evidence="4" id="KW-1185">Reference proteome</keyword>
<gene>
    <name evidence="3" type="ORF">EAY64_12430</name>
</gene>
<dbReference type="InterPro" id="IPR038440">
    <property type="entry name" value="FimV_C_sf"/>
</dbReference>
<evidence type="ECO:0000313" key="4">
    <source>
        <dbReference type="Proteomes" id="UP000274139"/>
    </source>
</evidence>
<dbReference type="InterPro" id="IPR020011">
    <property type="entry name" value="FimV_C"/>
</dbReference>
<feature type="region of interest" description="Disordered" evidence="1">
    <location>
        <begin position="312"/>
        <end position="334"/>
    </location>
</feature>
<protein>
    <recommendedName>
        <fullName evidence="2">FimV N-terminal domain-containing protein</fullName>
    </recommendedName>
</protein>